<dbReference type="Pfam" id="PF13433">
    <property type="entry name" value="Peripla_BP_5"/>
    <property type="match status" value="1"/>
</dbReference>
<gene>
    <name evidence="1" type="ORF">GGR23_000047</name>
</gene>
<dbReference type="EMBL" id="JACIEZ010000001">
    <property type="protein sequence ID" value="MBB4062886.1"/>
    <property type="molecule type" value="Genomic_DNA"/>
</dbReference>
<dbReference type="AlphaFoldDB" id="A0A7W6J2P7"/>
<dbReference type="Gene3D" id="3.40.50.2300">
    <property type="match status" value="2"/>
</dbReference>
<protein>
    <submittedName>
        <fullName evidence="1">Branched-chain amino acid transport system substrate-binding protein</fullName>
    </submittedName>
</protein>
<comment type="caution">
    <text evidence="1">The sequence shown here is derived from an EMBL/GenBank/DDBJ whole genome shotgun (WGS) entry which is preliminary data.</text>
</comment>
<dbReference type="Proteomes" id="UP000528286">
    <property type="component" value="Unassembled WGS sequence"/>
</dbReference>
<sequence>MAEKIRVPVGILFSRSGSYAGPAGQGYAGALSAIEAVNADPESRFELRPVVADPGGNTDRYAPLARKLLVEHGVKHIVGCTTSWSRKEVIPVIEKTDALLWYPCMYEGFEASENVVYVGACSNQHVLPILEFAMPAFGDKGFLVGSNYIWGWETCRLAREVIGRSGGVVLGERQVSLGDTDIGHIVEEIRRKRPDFILNSLVGPSSYAFLKAYRALGEEDPDFLPARRPVLSCNFLENEMREIAPAYEGNFTTAIYFQALETADNRAFLASLDPALVDGGISACFAQAYASVLLIRAGLEAAEQATATAQLEAVKALRPSTPLGPLTIDPATNHLHAPVHIARGTADGRYAVFHHSREAVAPDPFLSRTPLTVGARQTPAPARLRIVP</sequence>
<evidence type="ECO:0000313" key="2">
    <source>
        <dbReference type="Proteomes" id="UP000528286"/>
    </source>
</evidence>
<dbReference type="PANTHER" id="PTHR47628:SF1">
    <property type="entry name" value="ALIPHATIC AMIDASE EXPRESSION-REGULATING PROTEIN"/>
    <property type="match status" value="1"/>
</dbReference>
<proteinExistence type="predicted"/>
<accession>A0A7W6J2P7</accession>
<organism evidence="1 2">
    <name type="scientific">Gellertiella hungarica</name>
    <dbReference type="NCBI Taxonomy" id="1572859"/>
    <lineage>
        <taxon>Bacteria</taxon>
        <taxon>Pseudomonadati</taxon>
        <taxon>Pseudomonadota</taxon>
        <taxon>Alphaproteobacteria</taxon>
        <taxon>Hyphomicrobiales</taxon>
        <taxon>Rhizobiaceae</taxon>
        <taxon>Gellertiella</taxon>
    </lineage>
</organism>
<dbReference type="PANTHER" id="PTHR47628">
    <property type="match status" value="1"/>
</dbReference>
<evidence type="ECO:0000313" key="1">
    <source>
        <dbReference type="EMBL" id="MBB4062886.1"/>
    </source>
</evidence>
<dbReference type="SUPFAM" id="SSF53822">
    <property type="entry name" value="Periplasmic binding protein-like I"/>
    <property type="match status" value="1"/>
</dbReference>
<name>A0A7W6J2P7_9HYPH</name>
<keyword evidence="2" id="KW-1185">Reference proteome</keyword>
<dbReference type="RefSeq" id="WP_183364088.1">
    <property type="nucleotide sequence ID" value="NZ_JACIEZ010000001.1"/>
</dbReference>
<dbReference type="InterPro" id="IPR028082">
    <property type="entry name" value="Peripla_BP_I"/>
</dbReference>
<reference evidence="1 2" key="1">
    <citation type="submission" date="2020-08" db="EMBL/GenBank/DDBJ databases">
        <title>Genomic Encyclopedia of Type Strains, Phase IV (KMG-IV): sequencing the most valuable type-strain genomes for metagenomic binning, comparative biology and taxonomic classification.</title>
        <authorList>
            <person name="Goeker M."/>
        </authorList>
    </citation>
    <scope>NUCLEOTIDE SEQUENCE [LARGE SCALE GENOMIC DNA]</scope>
    <source>
        <strain evidence="1 2">DSM 29853</strain>
    </source>
</reference>